<reference evidence="9" key="1">
    <citation type="submission" date="2023-01" db="EMBL/GenBank/DDBJ databases">
        <title>Key to firefly adult light organ development and bioluminescence: homeobox transcription factors regulate luciferase expression and transportation to peroxisome.</title>
        <authorList>
            <person name="Fu X."/>
        </authorList>
    </citation>
    <scope>NUCLEOTIDE SEQUENCE [LARGE SCALE GENOMIC DNA]</scope>
</reference>
<dbReference type="InterPro" id="IPR000873">
    <property type="entry name" value="AMP-dep_synth/lig_dom"/>
</dbReference>
<comment type="similarity">
    <text evidence="2">Belongs to the ATP-dependent AMP-binding enzyme family.</text>
</comment>
<dbReference type="GO" id="GO:0016405">
    <property type="term" value="F:CoA-ligase activity"/>
    <property type="evidence" value="ECO:0007669"/>
    <property type="project" value="TreeGrafter"/>
</dbReference>
<feature type="domain" description="AMP-dependent synthetase/ligase" evidence="6">
    <location>
        <begin position="2"/>
        <end position="365"/>
    </location>
</feature>
<evidence type="ECO:0000256" key="5">
    <source>
        <dbReference type="SAM" id="Phobius"/>
    </source>
</evidence>
<dbReference type="SUPFAM" id="SSF56801">
    <property type="entry name" value="Acetyl-CoA synthetase-like"/>
    <property type="match status" value="1"/>
</dbReference>
<accession>A0AAN7SND4</accession>
<evidence type="ECO:0000313" key="9">
    <source>
        <dbReference type="Proteomes" id="UP001353858"/>
    </source>
</evidence>
<evidence type="ECO:0000256" key="4">
    <source>
        <dbReference type="ARBA" id="ARBA00023140"/>
    </source>
</evidence>
<protein>
    <submittedName>
        <fullName evidence="8">Uncharacterized protein</fullName>
    </submittedName>
</protein>
<proteinExistence type="inferred from homology"/>
<dbReference type="PANTHER" id="PTHR24096:SF149">
    <property type="entry name" value="AMP-BINDING DOMAIN-CONTAINING PROTEIN-RELATED"/>
    <property type="match status" value="1"/>
</dbReference>
<dbReference type="InterPro" id="IPR025110">
    <property type="entry name" value="AMP-bd_C"/>
</dbReference>
<dbReference type="PANTHER" id="PTHR24096">
    <property type="entry name" value="LONG-CHAIN-FATTY-ACID--COA LIGASE"/>
    <property type="match status" value="1"/>
</dbReference>
<name>A0AAN7SND4_9COLE</name>
<evidence type="ECO:0000313" key="8">
    <source>
        <dbReference type="EMBL" id="KAK4873030.1"/>
    </source>
</evidence>
<keyword evidence="5" id="KW-0812">Transmembrane</keyword>
<dbReference type="InterPro" id="IPR042099">
    <property type="entry name" value="ANL_N_sf"/>
</dbReference>
<evidence type="ECO:0000256" key="1">
    <source>
        <dbReference type="ARBA" id="ARBA00004275"/>
    </source>
</evidence>
<dbReference type="Gene3D" id="3.30.300.30">
    <property type="match status" value="1"/>
</dbReference>
<keyword evidence="4" id="KW-0576">Peroxisome</keyword>
<dbReference type="EMBL" id="JARPUR010000007">
    <property type="protein sequence ID" value="KAK4873030.1"/>
    <property type="molecule type" value="Genomic_DNA"/>
</dbReference>
<dbReference type="AlphaFoldDB" id="A0AAN7SND4"/>
<organism evidence="8 9">
    <name type="scientific">Aquatica leii</name>
    <dbReference type="NCBI Taxonomy" id="1421715"/>
    <lineage>
        <taxon>Eukaryota</taxon>
        <taxon>Metazoa</taxon>
        <taxon>Ecdysozoa</taxon>
        <taxon>Arthropoda</taxon>
        <taxon>Hexapoda</taxon>
        <taxon>Insecta</taxon>
        <taxon>Pterygota</taxon>
        <taxon>Neoptera</taxon>
        <taxon>Endopterygota</taxon>
        <taxon>Coleoptera</taxon>
        <taxon>Polyphaga</taxon>
        <taxon>Elateriformia</taxon>
        <taxon>Elateroidea</taxon>
        <taxon>Lampyridae</taxon>
        <taxon>Luciolinae</taxon>
        <taxon>Aquatica</taxon>
    </lineage>
</organism>
<dbReference type="Gene3D" id="3.40.50.12780">
    <property type="entry name" value="N-terminal domain of ligase-like"/>
    <property type="match status" value="1"/>
</dbReference>
<feature type="transmembrane region" description="Helical" evidence="5">
    <location>
        <begin position="199"/>
        <end position="221"/>
    </location>
</feature>
<dbReference type="Proteomes" id="UP001353858">
    <property type="component" value="Unassembled WGS sequence"/>
</dbReference>
<keyword evidence="3" id="KW-0436">Ligase</keyword>
<dbReference type="Pfam" id="PF00501">
    <property type="entry name" value="AMP-binding"/>
    <property type="match status" value="1"/>
</dbReference>
<feature type="domain" description="AMP-binding enzyme C-terminal" evidence="7">
    <location>
        <begin position="415"/>
        <end position="491"/>
    </location>
</feature>
<dbReference type="Pfam" id="PF13193">
    <property type="entry name" value="AMP-binding_C"/>
    <property type="match status" value="1"/>
</dbReference>
<comment type="caution">
    <text evidence="8">The sequence shown here is derived from an EMBL/GenBank/DDBJ whole genome shotgun (WGS) entry which is preliminary data.</text>
</comment>
<comment type="subcellular location">
    <subcellularLocation>
        <location evidence="1">Peroxisome</location>
    </subcellularLocation>
</comment>
<sequence>MEKHNDKIAQIDGSTGEKDTYMSLLQRCVRAALKMRSLGVTTNDIVSTCTFNHLNSCVPYLATLFLGAKISNFDPTLSLPDTVHLMKQVTPKIIFVIPEALNLIENAVKGLNQQILIVVFGSSDKHTPFSDFLQSSLEESEFKPHKVESLKETALIFFSSGTSGLPKGICISHYGYMHQQMNVVNMGFCLDIILNFSSLYWITPSIFLCAAIFAGSTRVIVPKFNPSLIWAAIKKFKPTFLYGIPFHFLHLCETKPLNVDISSVKHIGIGGGHLLENQIFTIRNTFPTAYLCGGYGQTEMAMFITTFRPNQVDFEKLSLAKPTSCGIGVPGISYKVVDIETEEALGPNQQGELRLKTDYCLNGYYNIDASDCWDKDGWYRTNDLVYYDEDKCFYVVDRLKEFLKFQSWHVPPSLLETILVSHPDVANVVIIGLPHDVDECHLMALVVLQNQNSKITPKELEQFVEERVDDRKRLRGGVKIVERIPLTETGKVQRRKIRDMYLRGEI</sequence>
<dbReference type="GO" id="GO:0005777">
    <property type="term" value="C:peroxisome"/>
    <property type="evidence" value="ECO:0007669"/>
    <property type="project" value="UniProtKB-SubCell"/>
</dbReference>
<keyword evidence="9" id="KW-1185">Reference proteome</keyword>
<dbReference type="InterPro" id="IPR020845">
    <property type="entry name" value="AMP-binding_CS"/>
</dbReference>
<dbReference type="InterPro" id="IPR045851">
    <property type="entry name" value="AMP-bd_C_sf"/>
</dbReference>
<dbReference type="PROSITE" id="PS00455">
    <property type="entry name" value="AMP_BINDING"/>
    <property type="match status" value="1"/>
</dbReference>
<keyword evidence="5" id="KW-0472">Membrane</keyword>
<evidence type="ECO:0000256" key="2">
    <source>
        <dbReference type="ARBA" id="ARBA00006432"/>
    </source>
</evidence>
<evidence type="ECO:0000259" key="6">
    <source>
        <dbReference type="Pfam" id="PF00501"/>
    </source>
</evidence>
<evidence type="ECO:0000256" key="3">
    <source>
        <dbReference type="ARBA" id="ARBA00022598"/>
    </source>
</evidence>
<gene>
    <name evidence="8" type="ORF">RN001_015059</name>
</gene>
<keyword evidence="5" id="KW-1133">Transmembrane helix</keyword>
<evidence type="ECO:0000259" key="7">
    <source>
        <dbReference type="Pfam" id="PF13193"/>
    </source>
</evidence>